<name>A0A8T1EV48_9STRA</name>
<evidence type="ECO:0000313" key="8">
    <source>
        <dbReference type="EMBL" id="KAG2869097.1"/>
    </source>
</evidence>
<dbReference type="Proteomes" id="UP000736787">
    <property type="component" value="Unassembled WGS sequence"/>
</dbReference>
<accession>A0A8T1EV48</accession>
<evidence type="ECO:0000313" key="11">
    <source>
        <dbReference type="EMBL" id="KAG3000374.1"/>
    </source>
</evidence>
<proteinExistence type="inferred from homology"/>
<dbReference type="EMBL" id="RCML01000003">
    <property type="protein sequence ID" value="KAG3000374.1"/>
    <property type="molecule type" value="Genomic_DNA"/>
</dbReference>
<evidence type="ECO:0000256" key="6">
    <source>
        <dbReference type="SAM" id="MobiDB-lite"/>
    </source>
</evidence>
<dbReference type="SUPFAM" id="SSF55307">
    <property type="entry name" value="Tubulin C-terminal domain-like"/>
    <property type="match status" value="1"/>
</dbReference>
<dbReference type="GO" id="GO:0005874">
    <property type="term" value="C:microtubule"/>
    <property type="evidence" value="ECO:0007669"/>
    <property type="project" value="UniProtKB-KW"/>
</dbReference>
<dbReference type="CDD" id="cd02189">
    <property type="entry name" value="delta_zeta_tubulin-like"/>
    <property type="match status" value="1"/>
</dbReference>
<keyword evidence="3 5" id="KW-0547">Nucleotide-binding</keyword>
<comment type="caution">
    <text evidence="10">The sequence shown here is derived from an EMBL/GenBank/DDBJ whole genome shotgun (WGS) entry which is preliminary data.</text>
</comment>
<dbReference type="Gene3D" id="3.40.50.1440">
    <property type="entry name" value="Tubulin/FtsZ, GTPase domain"/>
    <property type="match status" value="1"/>
</dbReference>
<dbReference type="SMART" id="SM00864">
    <property type="entry name" value="Tubulin"/>
    <property type="match status" value="1"/>
</dbReference>
<dbReference type="GO" id="GO:0005525">
    <property type="term" value="F:GTP binding"/>
    <property type="evidence" value="ECO:0007669"/>
    <property type="project" value="UniProtKB-UniRule"/>
</dbReference>
<dbReference type="VEuPathDB" id="FungiDB:PC110_g5221"/>
<feature type="region of interest" description="Disordered" evidence="6">
    <location>
        <begin position="29"/>
        <end position="52"/>
    </location>
</feature>
<evidence type="ECO:0000313" key="10">
    <source>
        <dbReference type="EMBL" id="KAG2955882.1"/>
    </source>
</evidence>
<dbReference type="Proteomes" id="UP000774804">
    <property type="component" value="Unassembled WGS sequence"/>
</dbReference>
<protein>
    <recommendedName>
        <fullName evidence="7">Tubulin/FtsZ GTPase domain-containing protein</fullName>
    </recommendedName>
</protein>
<evidence type="ECO:0000259" key="7">
    <source>
        <dbReference type="SMART" id="SM00864"/>
    </source>
</evidence>
<reference evidence="10" key="1">
    <citation type="submission" date="2018-10" db="EMBL/GenBank/DDBJ databases">
        <title>Effector identification in a new, highly contiguous assembly of the strawberry crown rot pathogen Phytophthora cactorum.</title>
        <authorList>
            <person name="Armitage A.D."/>
            <person name="Nellist C.F."/>
            <person name="Bates H."/>
            <person name="Vickerstaff R.J."/>
            <person name="Harrison R.J."/>
        </authorList>
    </citation>
    <scope>NUCLEOTIDE SEQUENCE</scope>
    <source>
        <strain evidence="8">15-7</strain>
        <strain evidence="9">4032</strain>
        <strain evidence="10">4040</strain>
        <strain evidence="11">P415</strain>
        <strain evidence="12">P421</strain>
    </source>
</reference>
<dbReference type="PRINTS" id="PR01519">
    <property type="entry name" value="EPSLNTUBULIN"/>
</dbReference>
<evidence type="ECO:0000256" key="4">
    <source>
        <dbReference type="ARBA" id="ARBA00023134"/>
    </source>
</evidence>
<sequence length="528" mass="57496">MSVHLHVGQCGNQLGAAYWRLAASSGEIQDGNRNRGDTGASRPLRRASGGSTAAIKGAKEAVSLPRQLFHPSTGAARCILVDSEPKVIRAVCHEVIDGAVACLPAYAHVEQAGRGNNWAMGYYGPRLKSPTPAFTSLAVDDHRELVELVMDSLRHEIEGVDCYQGSVVMHSLGGGTGSGLGCRVLESMRDTYPKAYIVTASVAPSCTRGDTPLQNYNAVLTLKCLQDVADAVIYKDNDELLRTAGYWKAMVQGSDNNQRVSLEEVNSMAAADLAGLLFPVGTGDGSTVRPFDFGKLLHDVCPMPAAKILDVRSGVWRDRIGSDTSSKPPSKTSLAKTVSSATLFHAPVVAQARLLSRRHEHAQDFDASLDMLEKLVQQTAACFPRNSNATIASSTVIRGYNPMSREAGRFTEKLGQIVQAAFPSTPWLATMPQATLAYSKLAPYSSLQAQASATICVNNGHFLTTTRRFLERAQRQFHAGAYVHWYKQHGMEDADFETAFDKCATLINEYETLLRERIRSFVWSHRFV</sequence>
<dbReference type="EMBL" id="RCMG01000005">
    <property type="protein sequence ID" value="KAG2869097.1"/>
    <property type="molecule type" value="Genomic_DNA"/>
</dbReference>
<dbReference type="AlphaFoldDB" id="A0A8T1EV48"/>
<dbReference type="InterPro" id="IPR017975">
    <property type="entry name" value="Tubulin_CS"/>
</dbReference>
<dbReference type="InterPro" id="IPR000217">
    <property type="entry name" value="Tubulin"/>
</dbReference>
<dbReference type="InterPro" id="IPR036525">
    <property type="entry name" value="Tubulin/FtsZ_GTPase_sf"/>
</dbReference>
<evidence type="ECO:0000256" key="2">
    <source>
        <dbReference type="ARBA" id="ARBA00022701"/>
    </source>
</evidence>
<dbReference type="InterPro" id="IPR023123">
    <property type="entry name" value="Tubulin_C"/>
</dbReference>
<gene>
    <name evidence="8" type="ORF">PC113_g460</name>
    <name evidence="9" type="ORF">PC115_g340</name>
    <name evidence="10" type="ORF">PC117_g3</name>
    <name evidence="11" type="ORF">PC118_g248</name>
    <name evidence="12" type="ORF">PC129_g2564</name>
</gene>
<evidence type="ECO:0000256" key="1">
    <source>
        <dbReference type="ARBA" id="ARBA00009636"/>
    </source>
</evidence>
<evidence type="ECO:0000313" key="12">
    <source>
        <dbReference type="EMBL" id="KAG3226889.1"/>
    </source>
</evidence>
<dbReference type="InterPro" id="IPR008280">
    <property type="entry name" value="Tub_FtsZ_C"/>
</dbReference>
<dbReference type="InterPro" id="IPR004057">
    <property type="entry name" value="Epsilon_tubulin"/>
</dbReference>
<dbReference type="EMBL" id="RCMK01000001">
    <property type="protein sequence ID" value="KAG2955882.1"/>
    <property type="molecule type" value="Genomic_DNA"/>
</dbReference>
<keyword evidence="2 5" id="KW-0493">Microtubule</keyword>
<evidence type="ECO:0000256" key="5">
    <source>
        <dbReference type="RuleBase" id="RU000352"/>
    </source>
</evidence>
<dbReference type="EMBL" id="RCMV01000047">
    <property type="protein sequence ID" value="KAG3226889.1"/>
    <property type="molecule type" value="Genomic_DNA"/>
</dbReference>
<dbReference type="Proteomes" id="UP000735874">
    <property type="component" value="Unassembled WGS sequence"/>
</dbReference>
<dbReference type="Proteomes" id="UP000760860">
    <property type="component" value="Unassembled WGS sequence"/>
</dbReference>
<comment type="similarity">
    <text evidence="1 5">Belongs to the tubulin family.</text>
</comment>
<evidence type="ECO:0000256" key="3">
    <source>
        <dbReference type="ARBA" id="ARBA00022741"/>
    </source>
</evidence>
<keyword evidence="4 5" id="KW-0342">GTP-binding</keyword>
<dbReference type="Gene3D" id="1.10.287.600">
    <property type="entry name" value="Helix hairpin bin"/>
    <property type="match status" value="1"/>
</dbReference>
<dbReference type="GO" id="GO:0007017">
    <property type="term" value="P:microtubule-based process"/>
    <property type="evidence" value="ECO:0007669"/>
    <property type="project" value="InterPro"/>
</dbReference>
<feature type="domain" description="Tubulin/FtsZ GTPase" evidence="7">
    <location>
        <begin position="66"/>
        <end position="280"/>
    </location>
</feature>
<dbReference type="EMBL" id="RCMI01000004">
    <property type="protein sequence ID" value="KAG2944290.1"/>
    <property type="molecule type" value="Genomic_DNA"/>
</dbReference>
<dbReference type="PRINTS" id="PR01161">
    <property type="entry name" value="TUBULIN"/>
</dbReference>
<evidence type="ECO:0000313" key="13">
    <source>
        <dbReference type="Proteomes" id="UP000736787"/>
    </source>
</evidence>
<dbReference type="PROSITE" id="PS00227">
    <property type="entry name" value="TUBULIN"/>
    <property type="match status" value="1"/>
</dbReference>
<dbReference type="Proteomes" id="UP000697107">
    <property type="component" value="Unassembled WGS sequence"/>
</dbReference>
<dbReference type="Pfam" id="PF00091">
    <property type="entry name" value="Tubulin"/>
    <property type="match status" value="1"/>
</dbReference>
<dbReference type="SUPFAM" id="SSF52490">
    <property type="entry name" value="Tubulin nucleotide-binding domain-like"/>
    <property type="match status" value="1"/>
</dbReference>
<evidence type="ECO:0000313" key="9">
    <source>
        <dbReference type="EMBL" id="KAG2944290.1"/>
    </source>
</evidence>
<dbReference type="InterPro" id="IPR003008">
    <property type="entry name" value="Tubulin_FtsZ_GTPase"/>
</dbReference>
<dbReference type="PANTHER" id="PTHR11588">
    <property type="entry name" value="TUBULIN"/>
    <property type="match status" value="1"/>
</dbReference>
<organism evidence="10 13">
    <name type="scientific">Phytophthora cactorum</name>
    <dbReference type="NCBI Taxonomy" id="29920"/>
    <lineage>
        <taxon>Eukaryota</taxon>
        <taxon>Sar</taxon>
        <taxon>Stramenopiles</taxon>
        <taxon>Oomycota</taxon>
        <taxon>Peronosporomycetes</taxon>
        <taxon>Peronosporales</taxon>
        <taxon>Peronosporaceae</taxon>
        <taxon>Phytophthora</taxon>
    </lineage>
</organism>